<dbReference type="GO" id="GO:0005524">
    <property type="term" value="F:ATP binding"/>
    <property type="evidence" value="ECO:0007669"/>
    <property type="project" value="UniProtKB-KW"/>
</dbReference>
<name>A0A2G8JIA7_STIJA</name>
<evidence type="ECO:0000256" key="6">
    <source>
        <dbReference type="ARBA" id="ARBA00023146"/>
    </source>
</evidence>
<keyword evidence="3" id="KW-0547">Nucleotide-binding</keyword>
<evidence type="ECO:0000256" key="4">
    <source>
        <dbReference type="ARBA" id="ARBA00022840"/>
    </source>
</evidence>
<keyword evidence="6" id="KW-0030">Aminoacyl-tRNA synthetase</keyword>
<protein>
    <submittedName>
        <fullName evidence="8">Putative isoleucine--tRNA ligase, cytoplasmic isoform X2</fullName>
    </submittedName>
</protein>
<evidence type="ECO:0000256" key="5">
    <source>
        <dbReference type="ARBA" id="ARBA00022917"/>
    </source>
</evidence>
<proteinExistence type="inferred from homology"/>
<dbReference type="STRING" id="307972.A0A2G8JIA7"/>
<evidence type="ECO:0000256" key="3">
    <source>
        <dbReference type="ARBA" id="ARBA00022741"/>
    </source>
</evidence>
<evidence type="ECO:0000313" key="9">
    <source>
        <dbReference type="Proteomes" id="UP000230750"/>
    </source>
</evidence>
<comment type="caution">
    <text evidence="8">The sequence shown here is derived from an EMBL/GenBank/DDBJ whole genome shotgun (WGS) entry which is preliminary data.</text>
</comment>
<keyword evidence="9" id="KW-1185">Reference proteome</keyword>
<dbReference type="InterPro" id="IPR009008">
    <property type="entry name" value="Val/Leu/Ile-tRNA-synth_edit"/>
</dbReference>
<evidence type="ECO:0000256" key="1">
    <source>
        <dbReference type="ARBA" id="ARBA00005594"/>
    </source>
</evidence>
<keyword evidence="4" id="KW-0067">ATP-binding</keyword>
<dbReference type="AlphaFoldDB" id="A0A2G8JIA7"/>
<accession>A0A2G8JIA7</accession>
<dbReference type="Proteomes" id="UP000230750">
    <property type="component" value="Unassembled WGS sequence"/>
</dbReference>
<dbReference type="PANTHER" id="PTHR42780:SF1">
    <property type="entry name" value="ISOLEUCINE--TRNA LIGASE, CYTOPLASMIC"/>
    <property type="match status" value="1"/>
</dbReference>
<dbReference type="SUPFAM" id="SSF50677">
    <property type="entry name" value="ValRS/IleRS/LeuRS editing domain"/>
    <property type="match status" value="1"/>
</dbReference>
<evidence type="ECO:0000313" key="8">
    <source>
        <dbReference type="EMBL" id="PIK35480.1"/>
    </source>
</evidence>
<dbReference type="Gene3D" id="3.90.740.10">
    <property type="entry name" value="Valyl/Leucyl/Isoleucyl-tRNA synthetase, editing domain"/>
    <property type="match status" value="1"/>
</dbReference>
<keyword evidence="2 8" id="KW-0436">Ligase</keyword>
<dbReference type="SUPFAM" id="SSF52374">
    <property type="entry name" value="Nucleotidylyl transferase"/>
    <property type="match status" value="1"/>
</dbReference>
<sequence length="171" mass="19920">MTYVKIKHLKDDKVYIMMEDRLSALFKKEGEYEVQQKYIGSDLKGKCYKPLFNYFSEYKEKRGAFKVVTGTYVTNDSGTGIVHQAPYFGHDDYAVCMENGIITKDDVICPVDESGRFTEEVTDFAGQVPSFVKEKRFANWLRDAHDWTISRNRYWVPHTLWVSDDLEEIGV</sequence>
<dbReference type="EMBL" id="MRZV01001891">
    <property type="protein sequence ID" value="PIK35480.1"/>
    <property type="molecule type" value="Genomic_DNA"/>
</dbReference>
<dbReference type="InterPro" id="IPR023586">
    <property type="entry name" value="Ile-tRNA-ligase_type2"/>
</dbReference>
<dbReference type="GO" id="GO:0006428">
    <property type="term" value="P:isoleucyl-tRNA aminoacylation"/>
    <property type="evidence" value="ECO:0007669"/>
    <property type="project" value="TreeGrafter"/>
</dbReference>
<evidence type="ECO:0000259" key="7">
    <source>
        <dbReference type="Pfam" id="PF00133"/>
    </source>
</evidence>
<reference evidence="8 9" key="1">
    <citation type="journal article" date="2017" name="PLoS Biol.">
        <title>The sea cucumber genome provides insights into morphological evolution and visceral regeneration.</title>
        <authorList>
            <person name="Zhang X."/>
            <person name="Sun L."/>
            <person name="Yuan J."/>
            <person name="Sun Y."/>
            <person name="Gao Y."/>
            <person name="Zhang L."/>
            <person name="Li S."/>
            <person name="Dai H."/>
            <person name="Hamel J.F."/>
            <person name="Liu C."/>
            <person name="Yu Y."/>
            <person name="Liu S."/>
            <person name="Lin W."/>
            <person name="Guo K."/>
            <person name="Jin S."/>
            <person name="Xu P."/>
            <person name="Storey K.B."/>
            <person name="Huan P."/>
            <person name="Zhang T."/>
            <person name="Zhou Y."/>
            <person name="Zhang J."/>
            <person name="Lin C."/>
            <person name="Li X."/>
            <person name="Xing L."/>
            <person name="Huo D."/>
            <person name="Sun M."/>
            <person name="Wang L."/>
            <person name="Mercier A."/>
            <person name="Li F."/>
            <person name="Yang H."/>
            <person name="Xiang J."/>
        </authorList>
    </citation>
    <scope>NUCLEOTIDE SEQUENCE [LARGE SCALE GENOMIC DNA]</scope>
    <source>
        <strain evidence="8">Shaxun</strain>
        <tissue evidence="8">Muscle</tissue>
    </source>
</reference>
<evidence type="ECO:0000256" key="2">
    <source>
        <dbReference type="ARBA" id="ARBA00022598"/>
    </source>
</evidence>
<feature type="domain" description="Aminoacyl-tRNA synthetase class Ia" evidence="7">
    <location>
        <begin position="128"/>
        <end position="170"/>
    </location>
</feature>
<dbReference type="OrthoDB" id="5860516at2759"/>
<dbReference type="Pfam" id="PF00133">
    <property type="entry name" value="tRNA-synt_1"/>
    <property type="match status" value="1"/>
</dbReference>
<organism evidence="8 9">
    <name type="scientific">Stichopus japonicus</name>
    <name type="common">Sea cucumber</name>
    <dbReference type="NCBI Taxonomy" id="307972"/>
    <lineage>
        <taxon>Eukaryota</taxon>
        <taxon>Metazoa</taxon>
        <taxon>Echinodermata</taxon>
        <taxon>Eleutherozoa</taxon>
        <taxon>Echinozoa</taxon>
        <taxon>Holothuroidea</taxon>
        <taxon>Aspidochirotacea</taxon>
        <taxon>Aspidochirotida</taxon>
        <taxon>Stichopodidae</taxon>
        <taxon>Apostichopus</taxon>
    </lineage>
</organism>
<dbReference type="PANTHER" id="PTHR42780">
    <property type="entry name" value="SOLEUCYL-TRNA SYNTHETASE"/>
    <property type="match status" value="1"/>
</dbReference>
<dbReference type="InterPro" id="IPR002300">
    <property type="entry name" value="aa-tRNA-synth_Ia"/>
</dbReference>
<keyword evidence="5" id="KW-0648">Protein biosynthesis</keyword>
<comment type="similarity">
    <text evidence="1">Belongs to the class-I aminoacyl-tRNA synthetase family.</text>
</comment>
<dbReference type="GO" id="GO:0004822">
    <property type="term" value="F:isoleucine-tRNA ligase activity"/>
    <property type="evidence" value="ECO:0007669"/>
    <property type="project" value="InterPro"/>
</dbReference>
<dbReference type="GO" id="GO:0002161">
    <property type="term" value="F:aminoacyl-tRNA deacylase activity"/>
    <property type="evidence" value="ECO:0007669"/>
    <property type="project" value="InterPro"/>
</dbReference>
<gene>
    <name evidence="8" type="ORF">BSL78_27690</name>
</gene>